<dbReference type="OrthoDB" id="9807419at2"/>
<dbReference type="InterPro" id="IPR005824">
    <property type="entry name" value="KOW"/>
</dbReference>
<comment type="subunit">
    <text evidence="8">Part of the 50S ribosomal subunit.</text>
</comment>
<dbReference type="KEGG" id="nwa:Nwat_2147"/>
<sequence>MRRVRVGDEVIVTAGRSRGKQGKVLRILGDERVIVQDVNMVKRHTRPNPTANKPGGIIEREASIHISNIMLYNPTTEKGDRVGFRKLEDGRKVRYFKSNDEIIDA</sequence>
<dbReference type="InterPro" id="IPR008991">
    <property type="entry name" value="Translation_prot_SH3-like_sf"/>
</dbReference>
<evidence type="ECO:0000256" key="1">
    <source>
        <dbReference type="ARBA" id="ARBA00010618"/>
    </source>
</evidence>
<dbReference type="InterPro" id="IPR041988">
    <property type="entry name" value="Ribosomal_uL24_KOW"/>
</dbReference>
<dbReference type="eggNOG" id="COG0198">
    <property type="taxonomic scope" value="Bacteria"/>
</dbReference>
<dbReference type="Pfam" id="PF17136">
    <property type="entry name" value="ribosomal_L24"/>
    <property type="match status" value="1"/>
</dbReference>
<keyword evidence="11" id="KW-1185">Reference proteome</keyword>
<dbReference type="EMBL" id="CP002086">
    <property type="protein sequence ID" value="ADJ28979.1"/>
    <property type="molecule type" value="Genomic_DNA"/>
</dbReference>
<feature type="domain" description="KOW" evidence="9">
    <location>
        <begin position="3"/>
        <end position="30"/>
    </location>
</feature>
<keyword evidence="5 8" id="KW-0687">Ribonucleoprotein</keyword>
<dbReference type="FunFam" id="2.30.30.30:FF:000004">
    <property type="entry name" value="50S ribosomal protein L24"/>
    <property type="match status" value="1"/>
</dbReference>
<dbReference type="HOGENOM" id="CLU_093315_2_2_6"/>
<dbReference type="GO" id="GO:0006412">
    <property type="term" value="P:translation"/>
    <property type="evidence" value="ECO:0007669"/>
    <property type="project" value="UniProtKB-UniRule"/>
</dbReference>
<dbReference type="GO" id="GO:0003735">
    <property type="term" value="F:structural constituent of ribosome"/>
    <property type="evidence" value="ECO:0007669"/>
    <property type="project" value="InterPro"/>
</dbReference>
<evidence type="ECO:0000256" key="4">
    <source>
        <dbReference type="ARBA" id="ARBA00022980"/>
    </source>
</evidence>
<dbReference type="RefSeq" id="WP_013221067.1">
    <property type="nucleotide sequence ID" value="NC_014315.1"/>
</dbReference>
<evidence type="ECO:0000256" key="3">
    <source>
        <dbReference type="ARBA" id="ARBA00022884"/>
    </source>
</evidence>
<proteinExistence type="inferred from homology"/>
<dbReference type="SMART" id="SM00739">
    <property type="entry name" value="KOW"/>
    <property type="match status" value="1"/>
</dbReference>
<dbReference type="Pfam" id="PF00467">
    <property type="entry name" value="KOW"/>
    <property type="match status" value="1"/>
</dbReference>
<dbReference type="CDD" id="cd06089">
    <property type="entry name" value="KOW_RPL26"/>
    <property type="match status" value="1"/>
</dbReference>
<dbReference type="STRING" id="105559.Nwat_2147"/>
<dbReference type="HAMAP" id="MF_01326_B">
    <property type="entry name" value="Ribosomal_uL24_B"/>
    <property type="match status" value="1"/>
</dbReference>
<dbReference type="Proteomes" id="UP000000393">
    <property type="component" value="Chromosome"/>
</dbReference>
<dbReference type="InterPro" id="IPR014722">
    <property type="entry name" value="Rib_uL2_dom2"/>
</dbReference>
<dbReference type="SUPFAM" id="SSF50104">
    <property type="entry name" value="Translation proteins SH3-like domain"/>
    <property type="match status" value="1"/>
</dbReference>
<keyword evidence="4 8" id="KW-0689">Ribosomal protein</keyword>
<dbReference type="GO" id="GO:0019843">
    <property type="term" value="F:rRNA binding"/>
    <property type="evidence" value="ECO:0007669"/>
    <property type="project" value="UniProtKB-UniRule"/>
</dbReference>
<keyword evidence="3 8" id="KW-0694">RNA-binding</keyword>
<accession>D8K7V2</accession>
<dbReference type="NCBIfam" id="TIGR01079">
    <property type="entry name" value="rplX_bact"/>
    <property type="match status" value="1"/>
</dbReference>
<reference evidence="10 11" key="1">
    <citation type="submission" date="2010-06" db="EMBL/GenBank/DDBJ databases">
        <title>Complete sequence of chromosome of Nitrosococcus watsoni C-113.</title>
        <authorList>
            <consortium name="US DOE Joint Genome Institute"/>
            <person name="Lucas S."/>
            <person name="Copeland A."/>
            <person name="Lapidus A."/>
            <person name="Cheng J.-F."/>
            <person name="Bruce D."/>
            <person name="Goodwin L."/>
            <person name="Pitluck S."/>
            <person name="Malfatti S.A."/>
            <person name="Chain P.S.G."/>
            <person name="Land M."/>
            <person name="Hauser L."/>
            <person name="Kyrpides N."/>
            <person name="Ivanova N."/>
            <person name="Cambell M.A."/>
            <person name="Heidelberg J.F."/>
            <person name="Klotz M.G."/>
            <person name="Woyke T."/>
        </authorList>
    </citation>
    <scope>NUCLEOTIDE SEQUENCE [LARGE SCALE GENOMIC DNA]</scope>
    <source>
        <strain evidence="10 11">C-113</strain>
    </source>
</reference>
<comment type="function">
    <text evidence="7 8">One of the proteins that surrounds the polypeptide exit tunnel on the outside of the subunit.</text>
</comment>
<evidence type="ECO:0000256" key="6">
    <source>
        <dbReference type="ARBA" id="ARBA00035206"/>
    </source>
</evidence>
<dbReference type="PANTHER" id="PTHR12903">
    <property type="entry name" value="MITOCHONDRIAL RIBOSOMAL PROTEIN L24"/>
    <property type="match status" value="1"/>
</dbReference>
<dbReference type="Gene3D" id="2.30.30.30">
    <property type="match status" value="1"/>
</dbReference>
<evidence type="ECO:0000259" key="9">
    <source>
        <dbReference type="SMART" id="SM00739"/>
    </source>
</evidence>
<dbReference type="InterPro" id="IPR003256">
    <property type="entry name" value="Ribosomal_uL24"/>
</dbReference>
<name>D8K7V2_NITWC</name>
<comment type="function">
    <text evidence="8">One of two assembly initiator proteins, it binds directly to the 5'-end of the 23S rRNA, where it nucleates assembly of the 50S subunit.</text>
</comment>
<gene>
    <name evidence="8" type="primary">rplX</name>
    <name evidence="10" type="ordered locus">Nwat_2147</name>
</gene>
<comment type="similarity">
    <text evidence="1 8">Belongs to the universal ribosomal protein uL24 family.</text>
</comment>
<protein>
    <recommendedName>
        <fullName evidence="6 8">Large ribosomal subunit protein uL24</fullName>
    </recommendedName>
</protein>
<dbReference type="InterPro" id="IPR057264">
    <property type="entry name" value="Ribosomal_uL24_C"/>
</dbReference>
<evidence type="ECO:0000256" key="2">
    <source>
        <dbReference type="ARBA" id="ARBA00022730"/>
    </source>
</evidence>
<evidence type="ECO:0000313" key="11">
    <source>
        <dbReference type="Proteomes" id="UP000000393"/>
    </source>
</evidence>
<dbReference type="AlphaFoldDB" id="D8K7V2"/>
<evidence type="ECO:0000256" key="8">
    <source>
        <dbReference type="HAMAP-Rule" id="MF_01326"/>
    </source>
</evidence>
<keyword evidence="2 8" id="KW-0699">rRNA-binding</keyword>
<dbReference type="GO" id="GO:0005840">
    <property type="term" value="C:ribosome"/>
    <property type="evidence" value="ECO:0007669"/>
    <property type="project" value="UniProtKB-KW"/>
</dbReference>
<evidence type="ECO:0000256" key="5">
    <source>
        <dbReference type="ARBA" id="ARBA00023274"/>
    </source>
</evidence>
<organism evidence="10 11">
    <name type="scientific">Nitrosococcus watsoni (strain C-113)</name>
    <dbReference type="NCBI Taxonomy" id="105559"/>
    <lineage>
        <taxon>Bacteria</taxon>
        <taxon>Pseudomonadati</taxon>
        <taxon>Pseudomonadota</taxon>
        <taxon>Gammaproteobacteria</taxon>
        <taxon>Chromatiales</taxon>
        <taxon>Chromatiaceae</taxon>
        <taxon>Nitrosococcus</taxon>
    </lineage>
</organism>
<evidence type="ECO:0000313" key="10">
    <source>
        <dbReference type="EMBL" id="ADJ28979.1"/>
    </source>
</evidence>
<dbReference type="GO" id="GO:1990904">
    <property type="term" value="C:ribonucleoprotein complex"/>
    <property type="evidence" value="ECO:0007669"/>
    <property type="project" value="UniProtKB-KW"/>
</dbReference>
<evidence type="ECO:0000256" key="7">
    <source>
        <dbReference type="ARBA" id="ARBA00058688"/>
    </source>
</evidence>